<protein>
    <submittedName>
        <fullName evidence="2">Uncharacterized protein</fullName>
    </submittedName>
</protein>
<dbReference type="RefSeq" id="XP_024738650.1">
    <property type="nucleotide sequence ID" value="XM_024880048.1"/>
</dbReference>
<proteinExistence type="predicted"/>
<evidence type="ECO:0000313" key="2">
    <source>
        <dbReference type="EMBL" id="PMD61746.1"/>
    </source>
</evidence>
<dbReference type="InParanoid" id="A0A2J6TFF3"/>
<reference evidence="2 3" key="1">
    <citation type="submission" date="2016-04" db="EMBL/GenBank/DDBJ databases">
        <title>A degradative enzymes factory behind the ericoid mycorrhizal symbiosis.</title>
        <authorList>
            <consortium name="DOE Joint Genome Institute"/>
            <person name="Martino E."/>
            <person name="Morin E."/>
            <person name="Grelet G."/>
            <person name="Kuo A."/>
            <person name="Kohler A."/>
            <person name="Daghino S."/>
            <person name="Barry K."/>
            <person name="Choi C."/>
            <person name="Cichocki N."/>
            <person name="Clum A."/>
            <person name="Copeland A."/>
            <person name="Hainaut M."/>
            <person name="Haridas S."/>
            <person name="Labutti K."/>
            <person name="Lindquist E."/>
            <person name="Lipzen A."/>
            <person name="Khouja H.-R."/>
            <person name="Murat C."/>
            <person name="Ohm R."/>
            <person name="Olson A."/>
            <person name="Spatafora J."/>
            <person name="Veneault-Fourrey C."/>
            <person name="Henrissat B."/>
            <person name="Grigoriev I."/>
            <person name="Martin F."/>
            <person name="Perotto S."/>
        </authorList>
    </citation>
    <scope>NUCLEOTIDE SEQUENCE [LARGE SCALE GENOMIC DNA]</scope>
    <source>
        <strain evidence="2 3">E</strain>
    </source>
</reference>
<gene>
    <name evidence="2" type="ORF">K444DRAFT_611989</name>
</gene>
<feature type="signal peptide" evidence="1">
    <location>
        <begin position="1"/>
        <end position="23"/>
    </location>
</feature>
<keyword evidence="3" id="KW-1185">Reference proteome</keyword>
<dbReference type="EMBL" id="KZ613786">
    <property type="protein sequence ID" value="PMD61746.1"/>
    <property type="molecule type" value="Genomic_DNA"/>
</dbReference>
<name>A0A2J6TFF3_9HELO</name>
<evidence type="ECO:0000256" key="1">
    <source>
        <dbReference type="SAM" id="SignalP"/>
    </source>
</evidence>
<dbReference type="OrthoDB" id="10583267at2759"/>
<feature type="chain" id="PRO_5014352366" evidence="1">
    <location>
        <begin position="24"/>
        <end position="138"/>
    </location>
</feature>
<keyword evidence="1" id="KW-0732">Signal</keyword>
<dbReference type="GeneID" id="36588125"/>
<dbReference type="AlphaFoldDB" id="A0A2J6TFF3"/>
<sequence>MKSRLLPHPFFLLILSKFCPLHPKICMISTNIFSALLTLGRSSLALNGDTSPPLHIGATRIVEYPSGSSSAEFLIALPLGTVSKMASFEPHFRHLACDVIDPLYRNASRTQGKLGIFPSARFGKMQRQRGEFRVKCTV</sequence>
<evidence type="ECO:0000313" key="3">
    <source>
        <dbReference type="Proteomes" id="UP000235371"/>
    </source>
</evidence>
<accession>A0A2J6TFF3</accession>
<dbReference type="Proteomes" id="UP000235371">
    <property type="component" value="Unassembled WGS sequence"/>
</dbReference>
<organism evidence="2 3">
    <name type="scientific">Hyaloscypha bicolor E</name>
    <dbReference type="NCBI Taxonomy" id="1095630"/>
    <lineage>
        <taxon>Eukaryota</taxon>
        <taxon>Fungi</taxon>
        <taxon>Dikarya</taxon>
        <taxon>Ascomycota</taxon>
        <taxon>Pezizomycotina</taxon>
        <taxon>Leotiomycetes</taxon>
        <taxon>Helotiales</taxon>
        <taxon>Hyaloscyphaceae</taxon>
        <taxon>Hyaloscypha</taxon>
        <taxon>Hyaloscypha bicolor</taxon>
    </lineage>
</organism>